<dbReference type="Proteomes" id="UP000644441">
    <property type="component" value="Unassembled WGS sequence"/>
</dbReference>
<keyword evidence="4 6" id="KW-1133">Transmembrane helix</keyword>
<keyword evidence="5 6" id="KW-0472">Membrane</keyword>
<feature type="transmembrane region" description="Helical" evidence="6">
    <location>
        <begin position="364"/>
        <end position="383"/>
    </location>
</feature>
<comment type="subcellular location">
    <subcellularLocation>
        <location evidence="1">Cell membrane</location>
        <topology evidence="1">Multi-pass membrane protein</topology>
    </subcellularLocation>
</comment>
<feature type="transmembrane region" description="Helical" evidence="6">
    <location>
        <begin position="155"/>
        <end position="174"/>
    </location>
</feature>
<gene>
    <name evidence="7" type="ORF">ISO4_01361</name>
</gene>
<feature type="transmembrane region" description="Helical" evidence="6">
    <location>
        <begin position="389"/>
        <end position="406"/>
    </location>
</feature>
<evidence type="ECO:0000313" key="7">
    <source>
        <dbReference type="EMBL" id="MBF5052759.1"/>
    </source>
</evidence>
<name>A0ABS0AF97_9GAMM</name>
<sequence>MKGPGLGLKKLTGNIAATLARQLGAGVLQLLTLALIARVFGPQGNGAYAVALLLPTTLASLLNLGIGSANIYYLGAARVGAAAALRTTFKLYAVIALLGLAVGATVVLHFAERWFQGVPEELLWVALAVFPISLLLALISSVFQGLQQFKRFNLILLLQPSLTLIFVILLLLGGVDAIEWMLAAYLAAALATLIVALFTVRGYWVKGEGPAFPHYGRALLTYGYKAHLSNILAFVNYRADIFLVNFFTGPAAAGVYVIAVQLSERLWLLSRAASTVLLPRLSQLSSDEAKRKQLTPIVTRWVLWITLAASLLTALVGYPFILLVFGTDFVAAYWPLVLLLPGIVLGSASRVLANDIAARGRPELNMYTSIVVVLINVAGNVALIPGHGIHGAAVATSLAYGINFALRLAMHRYFTGTPIWRNILIGRSDLAILNSLRKKGGKQ</sequence>
<evidence type="ECO:0000256" key="5">
    <source>
        <dbReference type="ARBA" id="ARBA00023136"/>
    </source>
</evidence>
<feature type="transmembrane region" description="Helical" evidence="6">
    <location>
        <begin position="331"/>
        <end position="352"/>
    </location>
</feature>
<dbReference type="PANTHER" id="PTHR30250:SF11">
    <property type="entry name" value="O-ANTIGEN TRANSPORTER-RELATED"/>
    <property type="match status" value="1"/>
</dbReference>
<protein>
    <recommendedName>
        <fullName evidence="9">Polysaccharide biosynthesis protein C-terminal domain-containing protein</fullName>
    </recommendedName>
</protein>
<comment type="caution">
    <text evidence="7">The sequence shown here is derived from an EMBL/GenBank/DDBJ whole genome shotgun (WGS) entry which is preliminary data.</text>
</comment>
<evidence type="ECO:0000313" key="8">
    <source>
        <dbReference type="Proteomes" id="UP000644441"/>
    </source>
</evidence>
<dbReference type="EMBL" id="ARXR01000008">
    <property type="protein sequence ID" value="MBF5052759.1"/>
    <property type="molecule type" value="Genomic_DNA"/>
</dbReference>
<keyword evidence="8" id="KW-1185">Reference proteome</keyword>
<dbReference type="InterPro" id="IPR002797">
    <property type="entry name" value="Polysacc_synth"/>
</dbReference>
<feature type="transmembrane region" description="Helical" evidence="6">
    <location>
        <begin position="91"/>
        <end position="111"/>
    </location>
</feature>
<accession>A0ABS0AF97</accession>
<feature type="transmembrane region" description="Helical" evidence="6">
    <location>
        <begin position="123"/>
        <end position="143"/>
    </location>
</feature>
<feature type="transmembrane region" description="Helical" evidence="6">
    <location>
        <begin position="301"/>
        <end position="325"/>
    </location>
</feature>
<feature type="transmembrane region" description="Helical" evidence="6">
    <location>
        <begin position="20"/>
        <end position="41"/>
    </location>
</feature>
<evidence type="ECO:0000256" key="1">
    <source>
        <dbReference type="ARBA" id="ARBA00004651"/>
    </source>
</evidence>
<evidence type="ECO:0000256" key="2">
    <source>
        <dbReference type="ARBA" id="ARBA00022475"/>
    </source>
</evidence>
<dbReference type="PANTHER" id="PTHR30250">
    <property type="entry name" value="PST FAMILY PREDICTED COLANIC ACID TRANSPORTER"/>
    <property type="match status" value="1"/>
</dbReference>
<evidence type="ECO:0000256" key="6">
    <source>
        <dbReference type="SAM" id="Phobius"/>
    </source>
</evidence>
<keyword evidence="3 6" id="KW-0812">Transmembrane</keyword>
<dbReference type="InterPro" id="IPR050833">
    <property type="entry name" value="Poly_Biosynth_Transport"/>
</dbReference>
<proteinExistence type="predicted"/>
<feature type="transmembrane region" description="Helical" evidence="6">
    <location>
        <begin position="47"/>
        <end position="71"/>
    </location>
</feature>
<keyword evidence="2" id="KW-1003">Cell membrane</keyword>
<evidence type="ECO:0000256" key="4">
    <source>
        <dbReference type="ARBA" id="ARBA00022989"/>
    </source>
</evidence>
<organism evidence="7 8">
    <name type="scientific">Alloalcanivorax venustensis ISO4</name>
    <dbReference type="NCBI Taxonomy" id="1177184"/>
    <lineage>
        <taxon>Bacteria</taxon>
        <taxon>Pseudomonadati</taxon>
        <taxon>Pseudomonadota</taxon>
        <taxon>Gammaproteobacteria</taxon>
        <taxon>Oceanospirillales</taxon>
        <taxon>Alcanivoracaceae</taxon>
        <taxon>Alloalcanivorax</taxon>
    </lineage>
</organism>
<evidence type="ECO:0000256" key="3">
    <source>
        <dbReference type="ARBA" id="ARBA00022692"/>
    </source>
</evidence>
<dbReference type="Pfam" id="PF01943">
    <property type="entry name" value="Polysacc_synt"/>
    <property type="match status" value="1"/>
</dbReference>
<reference evidence="7 8" key="1">
    <citation type="submission" date="2012-09" db="EMBL/GenBank/DDBJ databases">
        <title>Genome Sequence of alkane-degrading Bacterium Alcanivorax venustensis ISO4.</title>
        <authorList>
            <person name="Lai Q."/>
            <person name="Shao Z."/>
        </authorList>
    </citation>
    <scope>NUCLEOTIDE SEQUENCE [LARGE SCALE GENOMIC DNA]</scope>
    <source>
        <strain evidence="7 8">ISO4</strain>
    </source>
</reference>
<feature type="transmembrane region" description="Helical" evidence="6">
    <location>
        <begin position="180"/>
        <end position="200"/>
    </location>
</feature>
<evidence type="ECO:0008006" key="9">
    <source>
        <dbReference type="Google" id="ProtNLM"/>
    </source>
</evidence>